<keyword evidence="12" id="KW-1185">Reference proteome</keyword>
<gene>
    <name evidence="7" type="primary">parC</name>
    <name evidence="11" type="ORF">C882_3827</name>
</gene>
<dbReference type="GO" id="GO:0006265">
    <property type="term" value="P:DNA topological change"/>
    <property type="evidence" value="ECO:0007669"/>
    <property type="project" value="UniProtKB-UniRule"/>
</dbReference>
<dbReference type="Proteomes" id="UP000009881">
    <property type="component" value="Unassembled WGS sequence"/>
</dbReference>
<comment type="catalytic activity">
    <reaction evidence="1 7 8">
        <text>ATP-dependent breakage, passage and rejoining of double-stranded DNA.</text>
        <dbReference type="EC" id="5.6.2.2"/>
    </reaction>
</comment>
<dbReference type="OrthoDB" id="9806486at2"/>
<organism evidence="11 12">
    <name type="scientific">Caenispirillum salinarum AK4</name>
    <dbReference type="NCBI Taxonomy" id="1238182"/>
    <lineage>
        <taxon>Bacteria</taxon>
        <taxon>Pseudomonadati</taxon>
        <taxon>Pseudomonadota</taxon>
        <taxon>Alphaproteobacteria</taxon>
        <taxon>Rhodospirillales</taxon>
        <taxon>Novispirillaceae</taxon>
        <taxon>Caenispirillum</taxon>
    </lineage>
</organism>
<dbReference type="STRING" id="1238182.C882_3827"/>
<dbReference type="Pfam" id="PF03989">
    <property type="entry name" value="DNA_gyraseA_C"/>
    <property type="match status" value="2"/>
</dbReference>
<evidence type="ECO:0000313" key="12">
    <source>
        <dbReference type="Proteomes" id="UP000009881"/>
    </source>
</evidence>
<comment type="subunit">
    <text evidence="7">Heterotetramer composed of ParC and ParE.</text>
</comment>
<dbReference type="SUPFAM" id="SSF56719">
    <property type="entry name" value="Type II DNA topoisomerase"/>
    <property type="match status" value="1"/>
</dbReference>
<dbReference type="InterPro" id="IPR035516">
    <property type="entry name" value="Gyrase/topoIV_suA_C"/>
</dbReference>
<dbReference type="InterPro" id="IPR013757">
    <property type="entry name" value="Topo_IIA_A_a_sf"/>
</dbReference>
<feature type="region of interest" description="Disordered" evidence="9">
    <location>
        <begin position="746"/>
        <end position="773"/>
    </location>
</feature>
<dbReference type="GO" id="GO:0003677">
    <property type="term" value="F:DNA binding"/>
    <property type="evidence" value="ECO:0007669"/>
    <property type="project" value="UniProtKB-UniRule"/>
</dbReference>
<feature type="domain" description="Topo IIA-type catalytic" evidence="10">
    <location>
        <begin position="37"/>
        <end position="531"/>
    </location>
</feature>
<dbReference type="EC" id="5.6.2.2" evidence="7"/>
<comment type="caution">
    <text evidence="11">The sequence shown here is derived from an EMBL/GenBank/DDBJ whole genome shotgun (WGS) entry which is preliminary data.</text>
</comment>
<dbReference type="Gene3D" id="3.30.1360.40">
    <property type="match status" value="1"/>
</dbReference>
<dbReference type="GO" id="GO:0005694">
    <property type="term" value="C:chromosome"/>
    <property type="evidence" value="ECO:0007669"/>
    <property type="project" value="InterPro"/>
</dbReference>
<feature type="site" description="Interaction with DNA" evidence="7">
    <location>
        <position position="45"/>
    </location>
</feature>
<dbReference type="PROSITE" id="PS52040">
    <property type="entry name" value="TOPO_IIA"/>
    <property type="match status" value="1"/>
</dbReference>
<evidence type="ECO:0000313" key="11">
    <source>
        <dbReference type="EMBL" id="EKV31454.1"/>
    </source>
</evidence>
<feature type="active site" description="O-(5'-phospho-DNA)-tyrosine intermediate" evidence="7 8">
    <location>
        <position position="125"/>
    </location>
</feature>
<keyword evidence="5 7" id="KW-0472">Membrane</keyword>
<comment type="subcellular location">
    <subcellularLocation>
        <location evidence="7">Cell membrane</location>
        <topology evidence="7">Peripheral membrane protein</topology>
    </subcellularLocation>
</comment>
<feature type="site" description="Interaction with DNA" evidence="7">
    <location>
        <position position="81"/>
    </location>
</feature>
<keyword evidence="2 7" id="KW-1003">Cell membrane</keyword>
<dbReference type="InterPro" id="IPR005742">
    <property type="entry name" value="TopoIV_A_Gneg"/>
</dbReference>
<dbReference type="PANTHER" id="PTHR43493">
    <property type="entry name" value="DNA GYRASE/TOPOISOMERASE SUBUNIT A"/>
    <property type="match status" value="1"/>
</dbReference>
<evidence type="ECO:0000256" key="6">
    <source>
        <dbReference type="ARBA" id="ARBA00023235"/>
    </source>
</evidence>
<keyword evidence="4 7" id="KW-0238">DNA-binding</keyword>
<dbReference type="InterPro" id="IPR002205">
    <property type="entry name" value="Topo_IIA_dom_A"/>
</dbReference>
<keyword evidence="3 7" id="KW-0799">Topoisomerase</keyword>
<dbReference type="GO" id="GO:0007059">
    <property type="term" value="P:chromosome segregation"/>
    <property type="evidence" value="ECO:0007669"/>
    <property type="project" value="UniProtKB-UniRule"/>
</dbReference>
<evidence type="ECO:0000259" key="10">
    <source>
        <dbReference type="PROSITE" id="PS52040"/>
    </source>
</evidence>
<dbReference type="AlphaFoldDB" id="K9H320"/>
<dbReference type="SUPFAM" id="SSF101904">
    <property type="entry name" value="GyrA/ParC C-terminal domain-like"/>
    <property type="match status" value="1"/>
</dbReference>
<dbReference type="FunFam" id="1.10.268.10:FF:000001">
    <property type="entry name" value="DNA gyrase subunit A"/>
    <property type="match status" value="1"/>
</dbReference>
<evidence type="ECO:0000256" key="3">
    <source>
        <dbReference type="ARBA" id="ARBA00023029"/>
    </source>
</evidence>
<dbReference type="GO" id="GO:0003918">
    <property type="term" value="F:DNA topoisomerase type II (double strand cut, ATP-hydrolyzing) activity"/>
    <property type="evidence" value="ECO:0007669"/>
    <property type="project" value="UniProtKB-UniRule"/>
</dbReference>
<dbReference type="GO" id="GO:0009330">
    <property type="term" value="C:DNA topoisomerase type II (double strand cut, ATP-hydrolyzing) complex"/>
    <property type="evidence" value="ECO:0007669"/>
    <property type="project" value="UniProtKB-ARBA"/>
</dbReference>
<evidence type="ECO:0000256" key="7">
    <source>
        <dbReference type="HAMAP-Rule" id="MF_00936"/>
    </source>
</evidence>
<dbReference type="Gene3D" id="2.120.10.90">
    <property type="entry name" value="DNA gyrase/topoisomerase IV, subunit A, C-terminal"/>
    <property type="match status" value="1"/>
</dbReference>
<comment type="function">
    <text evidence="7">Topoisomerase IV is essential for chromosome segregation. It relaxes supercoiled DNA. Performs the decatenation events required during the replication of a circular DNA molecule.</text>
</comment>
<evidence type="ECO:0000256" key="4">
    <source>
        <dbReference type="ARBA" id="ARBA00023125"/>
    </source>
</evidence>
<evidence type="ECO:0000256" key="9">
    <source>
        <dbReference type="SAM" id="MobiDB-lite"/>
    </source>
</evidence>
<dbReference type="InterPro" id="IPR050220">
    <property type="entry name" value="Type_II_DNA_Topoisomerases"/>
</dbReference>
<sequence length="773" mass="85997">MTTKPAKPEDIRPAPLADALSERYLAYALSTIVSRSLPDVRDGLKPVHRRLLYAMRTLRLDPGQGFKKCARVVGDVIGKYHPHGDTAVYDAMVRLAQEFAVRYPLVEGQGNFGNIDGDNAAAMRYTEARLTEVAMALMEGLDENAVDFRGTYDGEEHEPVVLPAAFPNLLANGSSGIAVGMATNIPPHNAGELCDALLHLIKKARKRDVSGAPLDDAARAEGPTREYELGVGVESGDLLQYVQGPDFPTGGVLVETADAVREAYATGRGGFRLRAKWEVEKLSHGLWHIVITEIPYQVQKSKLIERIADLLNAKKLPILGDVRDESAEDVRVVLEPRSRTVDPDVLMEHLFKQTDLEIRFGLNMNVLDADGVPRVMSLKEVLQAFLDHRHEVLIRRSEHRLGKINHRLEVLQGYIIAFLNLDEVIRIIREEDEPKTELMRTFELTDVQAEAILNMRLRSLRKLEEMELKREHDQLSEEKEGIEALLGDEGLRWKTIAGQIRDTKKKFGQSTELGRRRTEIGEAPSAVVVPLEALVEREPITVILSEKGWIRAVKGHVDVGADNGQRFKEGDSLKLTLHAQTTDKILVFGTNGRFYTITGDRLPRGRGFGEPVRLMVDLPNDSDITAMLVYRPDSRLLLASRSGRGFIVSEDEVVAQTRGGKQVLNPGKDDTATHCIPLAEGQDSVAVVGDNRKLLVFDLEEVPEMQRGRGVILQKYKDGGMRDLTVFRAEDGLSWKWGEKTRTETDLTPWRGKRAGAGKLPPSGFPRSGRFSG</sequence>
<reference evidence="11 12" key="1">
    <citation type="journal article" date="2013" name="Genome Announc.">
        <title>Draft Genome Sequence of an Alphaproteobacterium, Caenispirillum salinarum AK4(T), Isolated from a Solar Saltern.</title>
        <authorList>
            <person name="Khatri I."/>
            <person name="Singh A."/>
            <person name="Korpole S."/>
            <person name="Pinnaka A.K."/>
            <person name="Subramanian S."/>
        </authorList>
    </citation>
    <scope>NUCLEOTIDE SEQUENCE [LARGE SCALE GENOMIC DNA]</scope>
    <source>
        <strain evidence="11 12">AK4</strain>
    </source>
</reference>
<feature type="site" description="Interaction with DNA" evidence="7">
    <location>
        <position position="83"/>
    </location>
</feature>
<dbReference type="Pfam" id="PF00521">
    <property type="entry name" value="DNA_topoisoIV"/>
    <property type="match status" value="1"/>
</dbReference>
<dbReference type="RefSeq" id="WP_009539935.1">
    <property type="nucleotide sequence ID" value="NZ_ANHY01000006.1"/>
</dbReference>
<dbReference type="InterPro" id="IPR013760">
    <property type="entry name" value="Topo_IIA-like_dom_sf"/>
</dbReference>
<dbReference type="EMBL" id="ANHY01000006">
    <property type="protein sequence ID" value="EKV31454.1"/>
    <property type="molecule type" value="Genomic_DNA"/>
</dbReference>
<dbReference type="PANTHER" id="PTHR43493:SF1">
    <property type="entry name" value="DNA TOPOISOMERASE 4 SUBUNIT A"/>
    <property type="match status" value="1"/>
</dbReference>
<dbReference type="GO" id="GO:0005737">
    <property type="term" value="C:cytoplasm"/>
    <property type="evidence" value="ECO:0007669"/>
    <property type="project" value="TreeGrafter"/>
</dbReference>
<proteinExistence type="inferred from homology"/>
<dbReference type="CDD" id="cd00187">
    <property type="entry name" value="TOP4c"/>
    <property type="match status" value="1"/>
</dbReference>
<dbReference type="GO" id="GO:0019897">
    <property type="term" value="C:extrinsic component of plasma membrane"/>
    <property type="evidence" value="ECO:0007669"/>
    <property type="project" value="UniProtKB-UniRule"/>
</dbReference>
<dbReference type="GO" id="GO:0005524">
    <property type="term" value="F:ATP binding"/>
    <property type="evidence" value="ECO:0007669"/>
    <property type="project" value="InterPro"/>
</dbReference>
<comment type="similarity">
    <text evidence="7">Belongs to the type II topoisomerase GyrA/ParC subunit family. ParC type 1 subfamily.</text>
</comment>
<dbReference type="eggNOG" id="COG0188">
    <property type="taxonomic scope" value="Bacteria"/>
</dbReference>
<name>K9H320_9PROT</name>
<dbReference type="PATRIC" id="fig|1238182.3.peg.1490"/>
<feature type="site" description="Transition state stabilizer" evidence="7">
    <location>
        <position position="124"/>
    </location>
</feature>
<evidence type="ECO:0000256" key="2">
    <source>
        <dbReference type="ARBA" id="ARBA00022475"/>
    </source>
</evidence>
<dbReference type="Gene3D" id="1.10.268.10">
    <property type="entry name" value="Topoisomerase, domain 3"/>
    <property type="match status" value="1"/>
</dbReference>
<dbReference type="Gene3D" id="3.90.199.10">
    <property type="entry name" value="Topoisomerase II, domain 5"/>
    <property type="match status" value="1"/>
</dbReference>
<evidence type="ECO:0000256" key="8">
    <source>
        <dbReference type="PROSITE-ProRule" id="PRU01384"/>
    </source>
</evidence>
<keyword evidence="6 7" id="KW-0413">Isomerase</keyword>
<evidence type="ECO:0000256" key="1">
    <source>
        <dbReference type="ARBA" id="ARBA00000185"/>
    </source>
</evidence>
<dbReference type="SMART" id="SM00434">
    <property type="entry name" value="TOP4c"/>
    <property type="match status" value="1"/>
</dbReference>
<protein>
    <recommendedName>
        <fullName evidence="7">DNA topoisomerase 4 subunit A</fullName>
        <ecNumber evidence="7">5.6.2.2</ecNumber>
    </recommendedName>
    <alternativeName>
        <fullName evidence="7">Topoisomerase IV subunit A</fullName>
    </alternativeName>
</protein>
<dbReference type="InterPro" id="IPR013758">
    <property type="entry name" value="Topo_IIA_A/C_ab"/>
</dbReference>
<dbReference type="HAMAP" id="MF_00936">
    <property type="entry name" value="ParC_type1"/>
    <property type="match status" value="1"/>
</dbReference>
<dbReference type="InterPro" id="IPR006691">
    <property type="entry name" value="GyrA/parC_rep"/>
</dbReference>
<accession>K9H320</accession>
<evidence type="ECO:0000256" key="5">
    <source>
        <dbReference type="ARBA" id="ARBA00023136"/>
    </source>
</evidence>